<dbReference type="KEGG" id="hjo:AY555_04965"/>
<evidence type="ECO:0000256" key="2">
    <source>
        <dbReference type="ARBA" id="ARBA00037999"/>
    </source>
</evidence>
<dbReference type="InterPro" id="IPR000653">
    <property type="entry name" value="DegT/StrS_aminotransferase"/>
</dbReference>
<protein>
    <submittedName>
        <fullName evidence="4">Uncharacterized protein</fullName>
    </submittedName>
</protein>
<reference evidence="4 5" key="1">
    <citation type="submission" date="2016-02" db="EMBL/GenBank/DDBJ databases">
        <title>Complete Genome of H5569, the type strain of the newly described species Haematospirillium jordaniae.</title>
        <authorList>
            <person name="Nicholson A.C."/>
            <person name="Humrighouse B.W."/>
            <person name="Loparov V."/>
            <person name="McQuiston J.R."/>
        </authorList>
    </citation>
    <scope>NUCLEOTIDE SEQUENCE [LARGE SCALE GENOMIC DNA]</scope>
    <source>
        <strain evidence="4 5">H5569</strain>
    </source>
</reference>
<comment type="similarity">
    <text evidence="2 3">Belongs to the DegT/DnrJ/EryC1 family.</text>
</comment>
<evidence type="ECO:0000256" key="1">
    <source>
        <dbReference type="ARBA" id="ARBA00022898"/>
    </source>
</evidence>
<name>A0A143DD87_9PROT</name>
<dbReference type="GO" id="GO:0008483">
    <property type="term" value="F:transaminase activity"/>
    <property type="evidence" value="ECO:0007669"/>
    <property type="project" value="TreeGrafter"/>
</dbReference>
<dbReference type="AlphaFoldDB" id="A0A143DD87"/>
<evidence type="ECO:0000313" key="4">
    <source>
        <dbReference type="EMBL" id="AMW34636.1"/>
    </source>
</evidence>
<organism evidence="4 5">
    <name type="scientific">Haematospirillum jordaniae</name>
    <dbReference type="NCBI Taxonomy" id="1549855"/>
    <lineage>
        <taxon>Bacteria</taxon>
        <taxon>Pseudomonadati</taxon>
        <taxon>Pseudomonadota</taxon>
        <taxon>Alphaproteobacteria</taxon>
        <taxon>Rhodospirillales</taxon>
        <taxon>Novispirillaceae</taxon>
        <taxon>Haematospirillum</taxon>
    </lineage>
</organism>
<dbReference type="STRING" id="1549855.AY555_04965"/>
<dbReference type="GO" id="GO:0030170">
    <property type="term" value="F:pyridoxal phosphate binding"/>
    <property type="evidence" value="ECO:0007669"/>
    <property type="project" value="TreeGrafter"/>
</dbReference>
<keyword evidence="1 3" id="KW-0663">Pyridoxal phosphate</keyword>
<dbReference type="InterPro" id="IPR015424">
    <property type="entry name" value="PyrdxlP-dep_Trfase"/>
</dbReference>
<dbReference type="EMBL" id="CP014525">
    <property type="protein sequence ID" value="AMW34636.1"/>
    <property type="molecule type" value="Genomic_DNA"/>
</dbReference>
<dbReference type="PANTHER" id="PTHR30244">
    <property type="entry name" value="TRANSAMINASE"/>
    <property type="match status" value="1"/>
</dbReference>
<dbReference type="GO" id="GO:0000271">
    <property type="term" value="P:polysaccharide biosynthetic process"/>
    <property type="evidence" value="ECO:0007669"/>
    <property type="project" value="TreeGrafter"/>
</dbReference>
<dbReference type="Pfam" id="PF01041">
    <property type="entry name" value="DegT_DnrJ_EryC1"/>
    <property type="match status" value="1"/>
</dbReference>
<evidence type="ECO:0000256" key="3">
    <source>
        <dbReference type="RuleBase" id="RU004508"/>
    </source>
</evidence>
<dbReference type="Proteomes" id="UP000076066">
    <property type="component" value="Chromosome"/>
</dbReference>
<keyword evidence="5" id="KW-1185">Reference proteome</keyword>
<dbReference type="SUPFAM" id="SSF53383">
    <property type="entry name" value="PLP-dependent transferases"/>
    <property type="match status" value="1"/>
</dbReference>
<dbReference type="GeneID" id="53316502"/>
<dbReference type="InterPro" id="IPR015421">
    <property type="entry name" value="PyrdxlP-dep_Trfase_major"/>
</dbReference>
<dbReference type="RefSeq" id="WP_066134197.1">
    <property type="nucleotide sequence ID" value="NZ_CP014525.1"/>
</dbReference>
<sequence length="375" mass="40852">MSFPDSVPVLRPSLPRTEHLLPWLKQIDETRIYSNHGPLTNLFRANLASCLGTHPDTIVLASSGTTALTMALLALDLPRPSACAVPAWSFPACAHAVLAAGMEPVLLDVSQSSWTITPDSVLAAAHSRHKDAPPLRAAMPVRAFGQPLDPAAWEDLQDNHNIAVIIDSASGFDSLRITHIPQIVSLHATKCLGIGEGGFIVSLDPAFCRAAACCGNFGYLGVRNAERIAINGKLSEYHAAVGLAALEEWPERRSRQCSVARAMRRALSTVDDISLLPGWGQDWITSTCLVSANPDVIENLEKDMARAHIETRRWWPRPLPEQPAFASFSAHDTPVAQHLARSTIGLPFSEDMDYETIQRIANTARVHIRQKQPIA</sequence>
<accession>A0A143DD87</accession>
<gene>
    <name evidence="4" type="ORF">AY555_04965</name>
</gene>
<dbReference type="Gene3D" id="3.40.640.10">
    <property type="entry name" value="Type I PLP-dependent aspartate aminotransferase-like (Major domain)"/>
    <property type="match status" value="1"/>
</dbReference>
<proteinExistence type="inferred from homology"/>
<dbReference type="PIRSF" id="PIRSF000390">
    <property type="entry name" value="PLP_StrS"/>
    <property type="match status" value="1"/>
</dbReference>
<evidence type="ECO:0000313" key="5">
    <source>
        <dbReference type="Proteomes" id="UP000076066"/>
    </source>
</evidence>
<dbReference type="PANTHER" id="PTHR30244:SF9">
    <property type="entry name" value="PROTEIN RV3402C"/>
    <property type="match status" value="1"/>
</dbReference>